<dbReference type="AlphaFoldDB" id="A0A0L8HHH8"/>
<organism evidence="1">
    <name type="scientific">Octopus bimaculoides</name>
    <name type="common">California two-spotted octopus</name>
    <dbReference type="NCBI Taxonomy" id="37653"/>
    <lineage>
        <taxon>Eukaryota</taxon>
        <taxon>Metazoa</taxon>
        <taxon>Spiralia</taxon>
        <taxon>Lophotrochozoa</taxon>
        <taxon>Mollusca</taxon>
        <taxon>Cephalopoda</taxon>
        <taxon>Coleoidea</taxon>
        <taxon>Octopodiformes</taxon>
        <taxon>Octopoda</taxon>
        <taxon>Incirrata</taxon>
        <taxon>Octopodidae</taxon>
        <taxon>Octopus</taxon>
    </lineage>
</organism>
<gene>
    <name evidence="1" type="ORF">OCBIM_22014472mg</name>
</gene>
<sequence>MPGIEALITKAQLRWVEHATERYKDSLKTSFEACGISARGWESLASDHGAWRPAVQKGVRLFEEKRLKSLDQKRQAPKERIPNPSSAVTCLTCGRVCASAFGFRSHLRRY</sequence>
<name>A0A0L8HHH8_OCTBM</name>
<dbReference type="EMBL" id="KQ418139">
    <property type="protein sequence ID" value="KOF88687.1"/>
    <property type="molecule type" value="Genomic_DNA"/>
</dbReference>
<evidence type="ECO:0000313" key="1">
    <source>
        <dbReference type="EMBL" id="KOF88687.1"/>
    </source>
</evidence>
<reference evidence="1" key="1">
    <citation type="submission" date="2015-07" db="EMBL/GenBank/DDBJ databases">
        <title>MeaNS - Measles Nucleotide Surveillance Program.</title>
        <authorList>
            <person name="Tran T."/>
            <person name="Druce J."/>
        </authorList>
    </citation>
    <scope>NUCLEOTIDE SEQUENCE</scope>
    <source>
        <strain evidence="1">UCB-OBI-ISO-001</strain>
        <tissue evidence="1">Gonad</tissue>
    </source>
</reference>
<protein>
    <submittedName>
        <fullName evidence="1">Uncharacterized protein</fullName>
    </submittedName>
</protein>
<proteinExistence type="predicted"/>
<accession>A0A0L8HHH8</accession>